<name>A0A061JDH0_TRYRA</name>
<dbReference type="VEuPathDB" id="TriTrypDB:TRSC58_00010"/>
<evidence type="ECO:0000259" key="11">
    <source>
        <dbReference type="Pfam" id="PF03725"/>
    </source>
</evidence>
<dbReference type="InterPro" id="IPR020568">
    <property type="entry name" value="Ribosomal_Su5_D2-typ_SF"/>
</dbReference>
<dbReference type="GO" id="GO:0071035">
    <property type="term" value="P:nuclear polyadenylation-dependent rRNA catabolic process"/>
    <property type="evidence" value="ECO:0007669"/>
    <property type="project" value="TreeGrafter"/>
</dbReference>
<dbReference type="Pfam" id="PF01138">
    <property type="entry name" value="RNase_PH"/>
    <property type="match status" value="1"/>
</dbReference>
<feature type="domain" description="Exoribonuclease phosphorolytic" evidence="10">
    <location>
        <begin position="67"/>
        <end position="173"/>
    </location>
</feature>
<dbReference type="PANTHER" id="PTHR11097">
    <property type="entry name" value="EXOSOME COMPLEX EXONUCLEASE RIBOSOMAL RNA PROCESSING PROTEIN"/>
    <property type="match status" value="1"/>
</dbReference>
<keyword evidence="5" id="KW-0698">rRNA processing</keyword>
<keyword evidence="4" id="KW-0963">Cytoplasm</keyword>
<dbReference type="GO" id="GO:0005730">
    <property type="term" value="C:nucleolus"/>
    <property type="evidence" value="ECO:0007669"/>
    <property type="project" value="UniProtKB-SubCell"/>
</dbReference>
<keyword evidence="13" id="KW-1185">Reference proteome</keyword>
<keyword evidence="6" id="KW-0271">Exosome</keyword>
<reference evidence="12 13" key="1">
    <citation type="submission" date="2013-07" db="EMBL/GenBank/DDBJ databases">
        <authorList>
            <person name="Stoco P.H."/>
            <person name="Wagner G."/>
            <person name="Gerber A."/>
            <person name="Zaha A."/>
            <person name="Thompson C."/>
            <person name="Bartholomeu D.C."/>
            <person name="Luckemeyer D.D."/>
            <person name="Bahia D."/>
            <person name="Loreto E."/>
            <person name="Prestes E.B."/>
            <person name="Lima F.M."/>
            <person name="Rodrigues-Luiz G."/>
            <person name="Vallejo G.A."/>
            <person name="Filho J.F."/>
            <person name="Monteiro K.M."/>
            <person name="Tyler K.M."/>
            <person name="de Almeida L.G."/>
            <person name="Ortiz M.F."/>
            <person name="Siervo M.A."/>
            <person name="de Moraes M.H."/>
            <person name="Cunha O.L."/>
            <person name="Mendonca-Neto R."/>
            <person name="Silva R."/>
            <person name="Teixeira S.M."/>
            <person name="Murta S.M."/>
            <person name="Sincero T.C."/>
            <person name="Mendes T.A."/>
            <person name="Urmenyi T.P."/>
            <person name="Silva V.G."/>
            <person name="da Rocha W.D."/>
            <person name="Andersson B."/>
            <person name="Romanha A.J."/>
            <person name="Steindel M."/>
            <person name="de Vasconcelos A.T."/>
            <person name="Grisard E.C."/>
        </authorList>
    </citation>
    <scope>NUCLEOTIDE SEQUENCE [LARGE SCALE GENOMIC DNA]</scope>
    <source>
        <strain evidence="12 13">SC58</strain>
    </source>
</reference>
<evidence type="ECO:0000259" key="10">
    <source>
        <dbReference type="Pfam" id="PF01138"/>
    </source>
</evidence>
<comment type="caution">
    <text evidence="12">The sequence shown here is derived from an EMBL/GenBank/DDBJ whole genome shotgun (WGS) entry which is preliminary data.</text>
</comment>
<evidence type="ECO:0000256" key="9">
    <source>
        <dbReference type="ARBA" id="ARBA00030617"/>
    </source>
</evidence>
<comment type="subcellular location">
    <subcellularLocation>
        <location evidence="1">Cytoplasm</location>
    </subcellularLocation>
    <subcellularLocation>
        <location evidence="2">Nucleus</location>
        <location evidence="2">Nucleolus</location>
    </subcellularLocation>
</comment>
<dbReference type="SUPFAM" id="SSF55666">
    <property type="entry name" value="Ribonuclease PH domain 2-like"/>
    <property type="match status" value="1"/>
</dbReference>
<dbReference type="GO" id="GO:0034475">
    <property type="term" value="P:U4 snRNA 3'-end processing"/>
    <property type="evidence" value="ECO:0007669"/>
    <property type="project" value="TreeGrafter"/>
</dbReference>
<dbReference type="InterPro" id="IPR027408">
    <property type="entry name" value="PNPase/RNase_PH_dom_sf"/>
</dbReference>
<evidence type="ECO:0000256" key="4">
    <source>
        <dbReference type="ARBA" id="ARBA00022490"/>
    </source>
</evidence>
<dbReference type="OrthoDB" id="45882at2759"/>
<gene>
    <name evidence="12" type="ORF">TRSC58_00010</name>
</gene>
<dbReference type="GO" id="GO:0000177">
    <property type="term" value="C:cytoplasmic exosome (RNase complex)"/>
    <property type="evidence" value="ECO:0007669"/>
    <property type="project" value="TreeGrafter"/>
</dbReference>
<dbReference type="GO" id="GO:0071038">
    <property type="term" value="P:TRAMP-dependent tRNA surveillance pathway"/>
    <property type="evidence" value="ECO:0007669"/>
    <property type="project" value="TreeGrafter"/>
</dbReference>
<dbReference type="GO" id="GO:0016075">
    <property type="term" value="P:rRNA catabolic process"/>
    <property type="evidence" value="ECO:0007669"/>
    <property type="project" value="TreeGrafter"/>
</dbReference>
<dbReference type="GO" id="GO:0034476">
    <property type="term" value="P:U5 snRNA 3'-end processing"/>
    <property type="evidence" value="ECO:0007669"/>
    <property type="project" value="TreeGrafter"/>
</dbReference>
<dbReference type="PANTHER" id="PTHR11097:SF9">
    <property type="entry name" value="EXOSOME COMPLEX COMPONENT RRP43"/>
    <property type="match status" value="1"/>
</dbReference>
<dbReference type="GO" id="GO:0035925">
    <property type="term" value="F:mRNA 3'-UTR AU-rich region binding"/>
    <property type="evidence" value="ECO:0007669"/>
    <property type="project" value="TreeGrafter"/>
</dbReference>
<sequence length="279" mass="29705">MSLPPATGAVELSSFKQHVIRLLAQGKRLDGRFFDAIRAPHILHDNRQGTKTNRLLASTLYTDDTGTSLACTVTGVFGPPPPQYPDEGRLTVDVTAPFFPSYSAVQIEGTLHELARFARSIIISCLDLTTLCVISGEACWVLSVELVVMNADGGLRAAVLHTAAAALHNLALPKARLPSGEVVECRCLRFHRMPVAATIGVCATAGELRFLLDTNAAEESVADGLLTVVVDETDGIVALVHHGKFPLLVPALTDAIDMLPSRSATLRSAIFKSSSLAAE</sequence>
<evidence type="ECO:0000313" key="12">
    <source>
        <dbReference type="EMBL" id="ESL12226.1"/>
    </source>
</evidence>
<evidence type="ECO:0000256" key="8">
    <source>
        <dbReference type="ARBA" id="ARBA00023242"/>
    </source>
</evidence>
<dbReference type="EMBL" id="AUPL01000010">
    <property type="protein sequence ID" value="ESL12226.1"/>
    <property type="molecule type" value="Genomic_DNA"/>
</dbReference>
<dbReference type="GO" id="GO:0034473">
    <property type="term" value="P:U1 snRNA 3'-end processing"/>
    <property type="evidence" value="ECO:0007669"/>
    <property type="project" value="TreeGrafter"/>
</dbReference>
<evidence type="ECO:0000256" key="5">
    <source>
        <dbReference type="ARBA" id="ARBA00022552"/>
    </source>
</evidence>
<comment type="similarity">
    <text evidence="3">Belongs to the RNase PH family.</text>
</comment>
<dbReference type="Gene3D" id="3.30.230.70">
    <property type="entry name" value="GHMP Kinase, N-terminal domain"/>
    <property type="match status" value="1"/>
</dbReference>
<protein>
    <recommendedName>
        <fullName evidence="9">Ribosomal RNA-processing protein 43</fullName>
    </recommendedName>
</protein>
<evidence type="ECO:0000256" key="6">
    <source>
        <dbReference type="ARBA" id="ARBA00022835"/>
    </source>
</evidence>
<feature type="domain" description="Exoribonuclease phosphorolytic" evidence="11">
    <location>
        <begin position="193"/>
        <end position="244"/>
    </location>
</feature>
<dbReference type="Proteomes" id="UP000031737">
    <property type="component" value="Unassembled WGS sequence"/>
</dbReference>
<dbReference type="GO" id="GO:0000176">
    <property type="term" value="C:nuclear exosome (RNase complex)"/>
    <property type="evidence" value="ECO:0007669"/>
    <property type="project" value="TreeGrafter"/>
</dbReference>
<evidence type="ECO:0000256" key="2">
    <source>
        <dbReference type="ARBA" id="ARBA00004604"/>
    </source>
</evidence>
<proteinExistence type="inferred from homology"/>
<dbReference type="AlphaFoldDB" id="A0A061JDH0"/>
<dbReference type="Pfam" id="PF03725">
    <property type="entry name" value="RNase_PH_C"/>
    <property type="match status" value="1"/>
</dbReference>
<evidence type="ECO:0000256" key="3">
    <source>
        <dbReference type="ARBA" id="ARBA00006678"/>
    </source>
</evidence>
<dbReference type="SUPFAM" id="SSF54211">
    <property type="entry name" value="Ribosomal protein S5 domain 2-like"/>
    <property type="match status" value="1"/>
</dbReference>
<dbReference type="GO" id="GO:0000467">
    <property type="term" value="P:exonucleolytic trimming to generate mature 3'-end of 5.8S rRNA from tricistronic rRNA transcript (SSU-rRNA, 5.8S rRNA, LSU-rRNA)"/>
    <property type="evidence" value="ECO:0007669"/>
    <property type="project" value="TreeGrafter"/>
</dbReference>
<evidence type="ECO:0000256" key="7">
    <source>
        <dbReference type="ARBA" id="ARBA00022884"/>
    </source>
</evidence>
<accession>A0A061JDH0</accession>
<keyword evidence="7" id="KW-0694">RNA-binding</keyword>
<organism evidence="12 13">
    <name type="scientific">Trypanosoma rangeli SC58</name>
    <dbReference type="NCBI Taxonomy" id="429131"/>
    <lineage>
        <taxon>Eukaryota</taxon>
        <taxon>Discoba</taxon>
        <taxon>Euglenozoa</taxon>
        <taxon>Kinetoplastea</taxon>
        <taxon>Metakinetoplastina</taxon>
        <taxon>Trypanosomatida</taxon>
        <taxon>Trypanosomatidae</taxon>
        <taxon>Trypanosoma</taxon>
        <taxon>Herpetosoma</taxon>
    </lineage>
</organism>
<dbReference type="InterPro" id="IPR036345">
    <property type="entry name" value="ExoRNase_PH_dom2_sf"/>
</dbReference>
<dbReference type="InterPro" id="IPR050590">
    <property type="entry name" value="Exosome_comp_Rrp42_subfam"/>
</dbReference>
<dbReference type="InterPro" id="IPR001247">
    <property type="entry name" value="ExoRNase_PH_dom1"/>
</dbReference>
<dbReference type="GO" id="GO:0071028">
    <property type="term" value="P:nuclear mRNA surveillance"/>
    <property type="evidence" value="ECO:0007669"/>
    <property type="project" value="TreeGrafter"/>
</dbReference>
<evidence type="ECO:0000256" key="1">
    <source>
        <dbReference type="ARBA" id="ARBA00004496"/>
    </source>
</evidence>
<keyword evidence="8" id="KW-0539">Nucleus</keyword>
<dbReference type="InterPro" id="IPR015847">
    <property type="entry name" value="ExoRNase_PH_dom2"/>
</dbReference>
<evidence type="ECO:0000313" key="13">
    <source>
        <dbReference type="Proteomes" id="UP000031737"/>
    </source>
</evidence>